<evidence type="ECO:0000256" key="4">
    <source>
        <dbReference type="ARBA" id="ARBA00023136"/>
    </source>
</evidence>
<dbReference type="AlphaFoldDB" id="A0A318N0F5"/>
<dbReference type="InterPro" id="IPR003844">
    <property type="entry name" value="UPF0060"/>
</dbReference>
<dbReference type="Proteomes" id="UP000247565">
    <property type="component" value="Unassembled WGS sequence"/>
</dbReference>
<proteinExistence type="inferred from homology"/>
<dbReference type="PANTHER" id="PTHR36116:SF1">
    <property type="entry name" value="UPF0060 MEMBRANE PROTEIN YNFA"/>
    <property type="match status" value="1"/>
</dbReference>
<feature type="transmembrane region" description="Helical" evidence="5">
    <location>
        <begin position="58"/>
        <end position="76"/>
    </location>
</feature>
<dbReference type="PANTHER" id="PTHR36116">
    <property type="entry name" value="UPF0060 MEMBRANE PROTEIN YNFA"/>
    <property type="match status" value="1"/>
</dbReference>
<dbReference type="EMBL" id="QGLT01000004">
    <property type="protein sequence ID" value="PXY99814.1"/>
    <property type="molecule type" value="Genomic_DNA"/>
</dbReference>
<dbReference type="GO" id="GO:0005886">
    <property type="term" value="C:plasma membrane"/>
    <property type="evidence" value="ECO:0007669"/>
    <property type="project" value="UniProtKB-SubCell"/>
</dbReference>
<dbReference type="SUPFAM" id="SSF103481">
    <property type="entry name" value="Multidrug resistance efflux transporter EmrE"/>
    <property type="match status" value="1"/>
</dbReference>
<feature type="transmembrane region" description="Helical" evidence="5">
    <location>
        <begin position="5"/>
        <end position="25"/>
    </location>
</feature>
<keyword evidence="1 5" id="KW-1003">Cell membrane</keyword>
<dbReference type="NCBIfam" id="NF002586">
    <property type="entry name" value="PRK02237.1"/>
    <property type="match status" value="1"/>
</dbReference>
<keyword evidence="3 5" id="KW-1133">Transmembrane helix</keyword>
<name>A0A318N0F5_9PROT</name>
<keyword evidence="2 5" id="KW-0812">Transmembrane</keyword>
<dbReference type="HAMAP" id="MF_00010">
    <property type="entry name" value="UPF0060"/>
    <property type="match status" value="1"/>
</dbReference>
<feature type="transmembrane region" description="Helical" evidence="5">
    <location>
        <begin position="31"/>
        <end position="51"/>
    </location>
</feature>
<dbReference type="Gene3D" id="1.10.3730.20">
    <property type="match status" value="1"/>
</dbReference>
<dbReference type="Pfam" id="PF02694">
    <property type="entry name" value="UPF0060"/>
    <property type="match status" value="1"/>
</dbReference>
<comment type="subcellular location">
    <subcellularLocation>
        <location evidence="5">Cell membrane</location>
        <topology evidence="5">Multi-pass membrane protein</topology>
    </subcellularLocation>
</comment>
<evidence type="ECO:0000256" key="5">
    <source>
        <dbReference type="HAMAP-Rule" id="MF_00010"/>
    </source>
</evidence>
<evidence type="ECO:0000256" key="1">
    <source>
        <dbReference type="ARBA" id="ARBA00022475"/>
    </source>
</evidence>
<accession>A0A318N0F5</accession>
<reference evidence="6 7" key="1">
    <citation type="submission" date="2018-05" db="EMBL/GenBank/DDBJ databases">
        <title>Reference genomes for bee gut microbiota database.</title>
        <authorList>
            <person name="Ellegaard K.M."/>
        </authorList>
    </citation>
    <scope>NUCLEOTIDE SEQUENCE [LARGE SCALE GENOMIC DNA]</scope>
    <source>
        <strain evidence="6 7">ESL0284</strain>
    </source>
</reference>
<feature type="transmembrane region" description="Helical" evidence="5">
    <location>
        <begin position="88"/>
        <end position="105"/>
    </location>
</feature>
<protein>
    <submittedName>
        <fullName evidence="6">YnfA family protein</fullName>
    </submittedName>
</protein>
<comment type="similarity">
    <text evidence="5">Belongs to the UPF0060 family.</text>
</comment>
<comment type="caution">
    <text evidence="6">The sequence shown here is derived from an EMBL/GenBank/DDBJ whole genome shotgun (WGS) entry which is preliminary data.</text>
</comment>
<gene>
    <name evidence="6" type="ORF">DK869_07695</name>
</gene>
<keyword evidence="7" id="KW-1185">Reference proteome</keyword>
<evidence type="ECO:0000313" key="7">
    <source>
        <dbReference type="Proteomes" id="UP000247565"/>
    </source>
</evidence>
<evidence type="ECO:0000313" key="6">
    <source>
        <dbReference type="EMBL" id="PXY99814.1"/>
    </source>
</evidence>
<dbReference type="OrthoDB" id="123240at2"/>
<evidence type="ECO:0000256" key="2">
    <source>
        <dbReference type="ARBA" id="ARBA00022692"/>
    </source>
</evidence>
<dbReference type="RefSeq" id="WP_110439434.1">
    <property type="nucleotide sequence ID" value="NZ_CP046393.1"/>
</dbReference>
<organism evidence="6 7">
    <name type="scientific">Commensalibacter melissae</name>
    <dbReference type="NCBI Taxonomy" id="2070537"/>
    <lineage>
        <taxon>Bacteria</taxon>
        <taxon>Pseudomonadati</taxon>
        <taxon>Pseudomonadota</taxon>
        <taxon>Alphaproteobacteria</taxon>
        <taxon>Acetobacterales</taxon>
        <taxon>Acetobacteraceae</taxon>
    </lineage>
</organism>
<sequence length="107" mass="12068">MKSLFFYCIAAFAEIAGCFSFWVWARLGKSPLWLVPGMASLAFFALMLTLVEVDLAGRAYAVYGGIYILCSLFWLWIVENTRPDRWDILGMLICLAGVSIILFMPRG</sequence>
<dbReference type="InterPro" id="IPR037185">
    <property type="entry name" value="EmrE-like"/>
</dbReference>
<keyword evidence="4 5" id="KW-0472">Membrane</keyword>
<evidence type="ECO:0000256" key="3">
    <source>
        <dbReference type="ARBA" id="ARBA00022989"/>
    </source>
</evidence>